<dbReference type="AlphaFoldDB" id="A0A6G0TKR9"/>
<feature type="compositionally biased region" description="Basic residues" evidence="3">
    <location>
        <begin position="333"/>
        <end position="343"/>
    </location>
</feature>
<dbReference type="OrthoDB" id="6475906at2759"/>
<feature type="compositionally biased region" description="Low complexity" evidence="3">
    <location>
        <begin position="363"/>
        <end position="396"/>
    </location>
</feature>
<feature type="region of interest" description="Disordered" evidence="3">
    <location>
        <begin position="139"/>
        <end position="162"/>
    </location>
</feature>
<dbReference type="EMBL" id="VYZN01000034">
    <property type="protein sequence ID" value="KAE9533544.1"/>
    <property type="molecule type" value="Genomic_DNA"/>
</dbReference>
<dbReference type="PANTHER" id="PTHR12306">
    <property type="entry name" value="CELL DEATH ACTIVATOR CIDE"/>
    <property type="match status" value="1"/>
</dbReference>
<dbReference type="GO" id="GO:0006915">
    <property type="term" value="P:apoptotic process"/>
    <property type="evidence" value="ECO:0007669"/>
    <property type="project" value="UniProtKB-UniRule"/>
</dbReference>
<dbReference type="SUPFAM" id="SSF54277">
    <property type="entry name" value="CAD &amp; PB1 domains"/>
    <property type="match status" value="1"/>
</dbReference>
<dbReference type="Pfam" id="PF02017">
    <property type="entry name" value="CIDE-N"/>
    <property type="match status" value="1"/>
</dbReference>
<evidence type="ECO:0000259" key="4">
    <source>
        <dbReference type="PROSITE" id="PS51135"/>
    </source>
</evidence>
<dbReference type="InterPro" id="IPR003508">
    <property type="entry name" value="CIDE-N_dom"/>
</dbReference>
<feature type="domain" description="CIDE-N" evidence="4">
    <location>
        <begin position="7"/>
        <end position="85"/>
    </location>
</feature>
<comment type="caution">
    <text evidence="5">The sequence shown here is derived from an EMBL/GenBank/DDBJ whole genome shotgun (WGS) entry which is preliminary data.</text>
</comment>
<feature type="compositionally biased region" description="Basic and acidic residues" evidence="3">
    <location>
        <begin position="599"/>
        <end position="616"/>
    </location>
</feature>
<feature type="compositionally biased region" description="Acidic residues" evidence="3">
    <location>
        <begin position="459"/>
        <end position="470"/>
    </location>
</feature>
<protein>
    <recommendedName>
        <fullName evidence="4">CIDE-N domain-containing protein</fullName>
    </recommendedName>
</protein>
<organism evidence="5 6">
    <name type="scientific">Aphis glycines</name>
    <name type="common">Soybean aphid</name>
    <dbReference type="NCBI Taxonomy" id="307491"/>
    <lineage>
        <taxon>Eukaryota</taxon>
        <taxon>Metazoa</taxon>
        <taxon>Ecdysozoa</taxon>
        <taxon>Arthropoda</taxon>
        <taxon>Hexapoda</taxon>
        <taxon>Insecta</taxon>
        <taxon>Pterygota</taxon>
        <taxon>Neoptera</taxon>
        <taxon>Paraneoptera</taxon>
        <taxon>Hemiptera</taxon>
        <taxon>Sternorrhyncha</taxon>
        <taxon>Aphidomorpha</taxon>
        <taxon>Aphidoidea</taxon>
        <taxon>Aphididae</taxon>
        <taxon>Aphidini</taxon>
        <taxon>Aphis</taxon>
        <taxon>Aphis</taxon>
    </lineage>
</organism>
<feature type="compositionally biased region" description="Low complexity" evidence="3">
    <location>
        <begin position="314"/>
        <end position="332"/>
    </location>
</feature>
<dbReference type="GO" id="GO:0042981">
    <property type="term" value="P:regulation of apoptotic process"/>
    <property type="evidence" value="ECO:0007669"/>
    <property type="project" value="TreeGrafter"/>
</dbReference>
<keyword evidence="1 2" id="KW-0053">Apoptosis</keyword>
<dbReference type="Gene3D" id="3.10.20.10">
    <property type="match status" value="1"/>
</dbReference>
<proteinExistence type="predicted"/>
<dbReference type="PANTHER" id="PTHR12306:SF22">
    <property type="entry name" value="DNAATION FACTOR-RELATED PROTEIN 2, ISOFORM B"/>
    <property type="match status" value="1"/>
</dbReference>
<sequence>MLKESRGKRPFKIWDGFRNIRKSLLASSLKDLEIRGKEKLNIAPNESVRLVLETDGTQIEDPEYFKTLPNNTTVLLLRNDEYWYPAEVDAIKTAIAAIPKIVCETIHALELQDETPSWKIMDNKGRVTVVLHWDHRSQTYRGSSNSGGMDTSPSKKTMSHQQNGVGGSLLMENNNNNNIGPLKREPNQVFQQQQQPVPNVYRHGSTPQITVIHHDAIPPSMHDVRTPQAYYSSLTSSSLISKPRVVSDRSAAALSAASAAGAPAVQAGQQFHGRGGHTRAHVRVRAIHTAAAVASPLGRRQRVVAVEQPVPRTAAGRRPPDAAAAADDAPVVRGRRRPPRVRVRLPLLRASRGGPPDRRAQQVGGHVPDPGVPPRAAAPLQQQPPSVGQPVSSSLSDGTRRASPKGHVRFLDAAGSPPMMPPPPLLPPSPPASPTRRQQPPSQPQPPLPPPLQHRSDSSDSETETTVIEDDSMTSEKFLLLIDQLVDKQDRHLTVKDIGIILERLNSKIVDVERLDRDYEATDCYNWTIKATIRGDVLQEYGIIYNGNYYGISEHPGYRQNDEELPNEDDEEALDDDDDGGADGTSAAPAGAAGGGGVGREDRAQHRRRADEEVNI</sequence>
<feature type="region of interest" description="Disordered" evidence="3">
    <location>
        <begin position="307"/>
        <end position="470"/>
    </location>
</feature>
<evidence type="ECO:0000313" key="5">
    <source>
        <dbReference type="EMBL" id="KAE9533544.1"/>
    </source>
</evidence>
<feature type="compositionally biased region" description="Acidic residues" evidence="3">
    <location>
        <begin position="563"/>
        <end position="581"/>
    </location>
</feature>
<feature type="region of interest" description="Disordered" evidence="3">
    <location>
        <begin position="555"/>
        <end position="616"/>
    </location>
</feature>
<evidence type="ECO:0000256" key="2">
    <source>
        <dbReference type="PROSITE-ProRule" id="PRU00447"/>
    </source>
</evidence>
<reference evidence="5 6" key="1">
    <citation type="submission" date="2019-08" db="EMBL/GenBank/DDBJ databases">
        <title>The genome of the soybean aphid Biotype 1, its phylome, world population structure and adaptation to the North American continent.</title>
        <authorList>
            <person name="Giordano R."/>
            <person name="Donthu R.K."/>
            <person name="Hernandez A.G."/>
            <person name="Wright C.L."/>
            <person name="Zimin A.V."/>
        </authorList>
    </citation>
    <scope>NUCLEOTIDE SEQUENCE [LARGE SCALE GENOMIC DNA]</scope>
    <source>
        <tissue evidence="5">Whole aphids</tissue>
    </source>
</reference>
<accession>A0A6G0TKR9</accession>
<dbReference type="Proteomes" id="UP000475862">
    <property type="component" value="Unassembled WGS sequence"/>
</dbReference>
<gene>
    <name evidence="5" type="ORF">AGLY_009182</name>
</gene>
<evidence type="ECO:0000313" key="6">
    <source>
        <dbReference type="Proteomes" id="UP000475862"/>
    </source>
</evidence>
<dbReference type="PROSITE" id="PS51135">
    <property type="entry name" value="CIDE_N"/>
    <property type="match status" value="1"/>
</dbReference>
<name>A0A6G0TKR9_APHGL</name>
<dbReference type="SMART" id="SM00266">
    <property type="entry name" value="CAD"/>
    <property type="match status" value="1"/>
</dbReference>
<keyword evidence="6" id="KW-1185">Reference proteome</keyword>
<feature type="compositionally biased region" description="Pro residues" evidence="3">
    <location>
        <begin position="441"/>
        <end position="452"/>
    </location>
</feature>
<feature type="compositionally biased region" description="Pro residues" evidence="3">
    <location>
        <begin position="418"/>
        <end position="433"/>
    </location>
</feature>
<evidence type="ECO:0000256" key="1">
    <source>
        <dbReference type="ARBA" id="ARBA00022703"/>
    </source>
</evidence>
<evidence type="ECO:0000256" key="3">
    <source>
        <dbReference type="SAM" id="MobiDB-lite"/>
    </source>
</evidence>